<keyword evidence="1" id="KW-0812">Transmembrane</keyword>
<dbReference type="Gene3D" id="1.10.3730.20">
    <property type="match status" value="1"/>
</dbReference>
<keyword evidence="1" id="KW-1133">Transmembrane helix</keyword>
<feature type="transmembrane region" description="Helical" evidence="1">
    <location>
        <begin position="154"/>
        <end position="174"/>
    </location>
</feature>
<feature type="transmembrane region" description="Helical" evidence="1">
    <location>
        <begin position="271"/>
        <end position="288"/>
    </location>
</feature>
<gene>
    <name evidence="3" type="ORF">UV61_C0006G0101</name>
</gene>
<evidence type="ECO:0000313" key="4">
    <source>
        <dbReference type="Proteomes" id="UP000034050"/>
    </source>
</evidence>
<feature type="transmembrane region" description="Helical" evidence="1">
    <location>
        <begin position="213"/>
        <end position="236"/>
    </location>
</feature>
<accession>A0A0G1CM94</accession>
<dbReference type="InterPro" id="IPR000620">
    <property type="entry name" value="EamA_dom"/>
</dbReference>
<dbReference type="AlphaFoldDB" id="A0A0G1CM94"/>
<feature type="transmembrane region" description="Helical" evidence="1">
    <location>
        <begin position="120"/>
        <end position="142"/>
    </location>
</feature>
<feature type="transmembrane region" description="Helical" evidence="1">
    <location>
        <begin position="180"/>
        <end position="201"/>
    </location>
</feature>
<organism evidence="3 4">
    <name type="scientific">Candidatus Gottesmanbacteria bacterium GW2011_GWB1_43_11</name>
    <dbReference type="NCBI Taxonomy" id="1618446"/>
    <lineage>
        <taxon>Bacteria</taxon>
        <taxon>Candidatus Gottesmaniibacteriota</taxon>
    </lineage>
</organism>
<feature type="transmembrane region" description="Helical" evidence="1">
    <location>
        <begin position="6"/>
        <end position="23"/>
    </location>
</feature>
<feature type="transmembrane region" description="Helical" evidence="1">
    <location>
        <begin position="35"/>
        <end position="55"/>
    </location>
</feature>
<comment type="caution">
    <text evidence="3">The sequence shown here is derived from an EMBL/GenBank/DDBJ whole genome shotgun (WGS) entry which is preliminary data.</text>
</comment>
<dbReference type="STRING" id="1618446.UV61_C0006G0101"/>
<proteinExistence type="predicted"/>
<evidence type="ECO:0000313" key="3">
    <source>
        <dbReference type="EMBL" id="KKS86900.1"/>
    </source>
</evidence>
<feature type="transmembrane region" description="Helical" evidence="1">
    <location>
        <begin position="94"/>
        <end position="114"/>
    </location>
</feature>
<feature type="domain" description="EamA" evidence="2">
    <location>
        <begin position="5"/>
        <end position="136"/>
    </location>
</feature>
<dbReference type="PATRIC" id="fig|1618446.3.peg.763"/>
<keyword evidence="1" id="KW-0472">Membrane</keyword>
<evidence type="ECO:0000259" key="2">
    <source>
        <dbReference type="Pfam" id="PF00892"/>
    </source>
</evidence>
<name>A0A0G1CM94_9BACT</name>
<dbReference type="EMBL" id="LCFD01000006">
    <property type="protein sequence ID" value="KKS86900.1"/>
    <property type="molecule type" value="Genomic_DNA"/>
</dbReference>
<protein>
    <submittedName>
        <fullName evidence="3">Integral membrane protein</fullName>
    </submittedName>
</protein>
<dbReference type="InterPro" id="IPR037185">
    <property type="entry name" value="EmrE-like"/>
</dbReference>
<evidence type="ECO:0000256" key="1">
    <source>
        <dbReference type="SAM" id="Phobius"/>
    </source>
</evidence>
<feature type="transmembrane region" description="Helical" evidence="1">
    <location>
        <begin position="61"/>
        <end position="82"/>
    </location>
</feature>
<dbReference type="GO" id="GO:0016020">
    <property type="term" value="C:membrane"/>
    <property type="evidence" value="ECO:0007669"/>
    <property type="project" value="InterPro"/>
</dbReference>
<dbReference type="Proteomes" id="UP000034050">
    <property type="component" value="Unassembled WGS sequence"/>
</dbReference>
<dbReference type="Pfam" id="PF00892">
    <property type="entry name" value="EamA"/>
    <property type="match status" value="2"/>
</dbReference>
<feature type="transmembrane region" description="Helical" evidence="1">
    <location>
        <begin position="242"/>
        <end position="262"/>
    </location>
</feature>
<sequence>MNSFIFGLVPFFGWALGDIFGAFASRKIGAYATTIWVFIGSFVVLTVYAFFVGFAQLITGITLPLFLLNLLLGFFYVSGNFALNEAFTKTNPSLAGTINAAFPALVLVLSVLFFKDPITLPHILVITIIFAGVFLCTFDFGILKSKAKVVNSGLFFALYAMVSFAVVFTFLRVITDKIGWFWPIYISLFPSLIFLGMMRIKKIPLVSPLKTKTLLPILGSTISLRIGDIIFNLGLHSGLAKIVAPIAGAYPVLFVILAFFVFKDPIKKQQMIGIVVTLLGIVLLSIISV</sequence>
<reference evidence="3 4" key="1">
    <citation type="journal article" date="2015" name="Nature">
        <title>rRNA introns, odd ribosomes, and small enigmatic genomes across a large radiation of phyla.</title>
        <authorList>
            <person name="Brown C.T."/>
            <person name="Hug L.A."/>
            <person name="Thomas B.C."/>
            <person name="Sharon I."/>
            <person name="Castelle C.J."/>
            <person name="Singh A."/>
            <person name="Wilkins M.J."/>
            <person name="Williams K.H."/>
            <person name="Banfield J.F."/>
        </authorList>
    </citation>
    <scope>NUCLEOTIDE SEQUENCE [LARGE SCALE GENOMIC DNA]</scope>
</reference>
<feature type="domain" description="EamA" evidence="2">
    <location>
        <begin position="152"/>
        <end position="285"/>
    </location>
</feature>
<dbReference type="SUPFAM" id="SSF103481">
    <property type="entry name" value="Multidrug resistance efflux transporter EmrE"/>
    <property type="match status" value="2"/>
</dbReference>